<dbReference type="OrthoDB" id="5788007at2759"/>
<protein>
    <submittedName>
        <fullName evidence="3">Uncharacterized protein</fullName>
    </submittedName>
</protein>
<keyword evidence="2" id="KW-0472">Membrane</keyword>
<comment type="caution">
    <text evidence="3">The sequence shown here is derived from an EMBL/GenBank/DDBJ whole genome shotgun (WGS) entry which is preliminary data.</text>
</comment>
<feature type="transmembrane region" description="Helical" evidence="2">
    <location>
        <begin position="268"/>
        <end position="293"/>
    </location>
</feature>
<feature type="transmembrane region" description="Helical" evidence="2">
    <location>
        <begin position="242"/>
        <end position="262"/>
    </location>
</feature>
<organism evidence="3 4">
    <name type="scientific">Caenorhabditis bovis</name>
    <dbReference type="NCBI Taxonomy" id="2654633"/>
    <lineage>
        <taxon>Eukaryota</taxon>
        <taxon>Metazoa</taxon>
        <taxon>Ecdysozoa</taxon>
        <taxon>Nematoda</taxon>
        <taxon>Chromadorea</taxon>
        <taxon>Rhabditida</taxon>
        <taxon>Rhabditina</taxon>
        <taxon>Rhabditomorpha</taxon>
        <taxon>Rhabditoidea</taxon>
        <taxon>Rhabditidae</taxon>
        <taxon>Peloderinae</taxon>
        <taxon>Caenorhabditis</taxon>
    </lineage>
</organism>
<keyword evidence="2" id="KW-1133">Transmembrane helix</keyword>
<keyword evidence="2" id="KW-0812">Transmembrane</keyword>
<dbReference type="Proteomes" id="UP000494206">
    <property type="component" value="Unassembled WGS sequence"/>
</dbReference>
<evidence type="ECO:0000313" key="3">
    <source>
        <dbReference type="EMBL" id="CAB3398666.1"/>
    </source>
</evidence>
<feature type="transmembrane region" description="Helical" evidence="2">
    <location>
        <begin position="346"/>
        <end position="368"/>
    </location>
</feature>
<gene>
    <name evidence="3" type="ORF">CBOVIS_LOCUS1915</name>
</gene>
<dbReference type="AlphaFoldDB" id="A0A8S1EAS6"/>
<sequence>MSQTAAGGYFQNVDTMDEYSCQESAMKNADGMGTLSKQFQPKKFKDGNKLWNKEIEQGQSYSYTPFRSTTLSKSQTTPKPTRDSVHTGTLRPPKANPFVYDPPSAPSTPKMTRARPGSSAATLTREQKLTWGRAPPPQHQHHHQHFRSVSAMSHGRTLPRPSEFSPMPPQRHPSIATLPRGEPIDAYCIPPPPLHMISRPPSSMAAPATPLASNLPVFVPPSPKAVARQLSLTPTDVNWNRVSLICCMQVICCITMFGVGVARVLSGALWAIGVENVFATGALIPALAGIYAVKTGNYSAAMFAFLANALQMMLALAPFLIGMFPLVPHLFPKVHESWLVSPTEPIHLDLILSFLVALQTLLAFHLAIMGCKAIGSAMSTIDELKLQSSMRAAFEDADGIPYKSVA</sequence>
<feature type="compositionally biased region" description="Polar residues" evidence="1">
    <location>
        <begin position="62"/>
        <end position="79"/>
    </location>
</feature>
<keyword evidence="4" id="KW-1185">Reference proteome</keyword>
<reference evidence="3 4" key="1">
    <citation type="submission" date="2020-04" db="EMBL/GenBank/DDBJ databases">
        <authorList>
            <person name="Laetsch R D."/>
            <person name="Stevens L."/>
            <person name="Kumar S."/>
            <person name="Blaxter L. M."/>
        </authorList>
    </citation>
    <scope>NUCLEOTIDE SEQUENCE [LARGE SCALE GENOMIC DNA]</scope>
</reference>
<evidence type="ECO:0000256" key="1">
    <source>
        <dbReference type="SAM" id="MobiDB-lite"/>
    </source>
</evidence>
<feature type="region of interest" description="Disordered" evidence="1">
    <location>
        <begin position="62"/>
        <end position="124"/>
    </location>
</feature>
<accession>A0A8S1EAS6</accession>
<evidence type="ECO:0000313" key="4">
    <source>
        <dbReference type="Proteomes" id="UP000494206"/>
    </source>
</evidence>
<feature type="transmembrane region" description="Helical" evidence="2">
    <location>
        <begin position="305"/>
        <end position="326"/>
    </location>
</feature>
<dbReference type="EMBL" id="CADEPM010000001">
    <property type="protein sequence ID" value="CAB3398666.1"/>
    <property type="molecule type" value="Genomic_DNA"/>
</dbReference>
<proteinExistence type="predicted"/>
<name>A0A8S1EAS6_9PELO</name>
<evidence type="ECO:0000256" key="2">
    <source>
        <dbReference type="SAM" id="Phobius"/>
    </source>
</evidence>